<feature type="transmembrane region" description="Helical" evidence="6">
    <location>
        <begin position="7"/>
        <end position="25"/>
    </location>
</feature>
<dbReference type="PROSITE" id="PS50850">
    <property type="entry name" value="MFS"/>
    <property type="match status" value="1"/>
</dbReference>
<gene>
    <name evidence="8" type="ORF">EDX97_10135</name>
</gene>
<reference evidence="8 9" key="1">
    <citation type="submission" date="2018-11" db="EMBL/GenBank/DDBJ databases">
        <title>Clostridium sp. nov., a member of the family Erysipelotrichaceae isolated from pig faeces.</title>
        <authorList>
            <person name="Chang Y.-H."/>
        </authorList>
    </citation>
    <scope>NUCLEOTIDE SEQUENCE [LARGE SCALE GENOMIC DNA]</scope>
    <source>
        <strain evidence="8 9">YH-panp20</strain>
    </source>
</reference>
<dbReference type="OrthoDB" id="7584869at2"/>
<dbReference type="InterPro" id="IPR036259">
    <property type="entry name" value="MFS_trans_sf"/>
</dbReference>
<accession>A0A3N0HXF5</accession>
<keyword evidence="3 6" id="KW-0812">Transmembrane</keyword>
<feature type="transmembrane region" description="Helical" evidence="6">
    <location>
        <begin position="346"/>
        <end position="368"/>
    </location>
</feature>
<dbReference type="Pfam" id="PF13347">
    <property type="entry name" value="MFS_2"/>
    <property type="match status" value="1"/>
</dbReference>
<keyword evidence="2" id="KW-0813">Transport</keyword>
<feature type="transmembrane region" description="Helical" evidence="6">
    <location>
        <begin position="165"/>
        <end position="184"/>
    </location>
</feature>
<sequence length="408" mass="45252">MKFNTKRTILIGLAFFSICAFWQFYDNEIPKILKNTFGMKETMTGFIMSLDNILALFLLPLFGRWSDKTNTKIGKRMPFILVGTFLACGLLILLGHITKLGPFIFCLLLLLVAMGIYRSPAVSLMADLTLAPLRSQGNAIINLMGALGCICTLILIKVLLKNDQYLPLIYALVILMLASILLLFKTVPEKKLEDEMGTPSQTEEEKAIEASKGKKMPKAVQHSLLAILLAVFFWYCAYNAVTTAFSRYVEQVWQLQNGAYADCLMVGTVAAVVSYLPVGHVAQKIGRKKTILFGIGCMILAYGLVCFVNQYTTMISILFALVGIGWASINVNSYPMVVEMSQVGDIGMFTGLYYTFSMAAQVFTPIASGFLLEHVGYQTLFPYAAFFMILAGITMLRVHHGDIEKKNS</sequence>
<evidence type="ECO:0000256" key="2">
    <source>
        <dbReference type="ARBA" id="ARBA00022448"/>
    </source>
</evidence>
<evidence type="ECO:0000256" key="1">
    <source>
        <dbReference type="ARBA" id="ARBA00004651"/>
    </source>
</evidence>
<evidence type="ECO:0000259" key="7">
    <source>
        <dbReference type="PROSITE" id="PS50850"/>
    </source>
</evidence>
<keyword evidence="5 6" id="KW-0472">Membrane</keyword>
<evidence type="ECO:0000256" key="6">
    <source>
        <dbReference type="SAM" id="Phobius"/>
    </source>
</evidence>
<feature type="domain" description="Major facilitator superfamily (MFS) profile" evidence="7">
    <location>
        <begin position="1"/>
        <end position="402"/>
    </location>
</feature>
<proteinExistence type="predicted"/>
<dbReference type="Gene3D" id="1.20.1250.20">
    <property type="entry name" value="MFS general substrate transporter like domains"/>
    <property type="match status" value="2"/>
</dbReference>
<evidence type="ECO:0000313" key="8">
    <source>
        <dbReference type="EMBL" id="RNM29348.1"/>
    </source>
</evidence>
<dbReference type="EMBL" id="RJQC01000004">
    <property type="protein sequence ID" value="RNM29348.1"/>
    <property type="molecule type" value="Genomic_DNA"/>
</dbReference>
<dbReference type="RefSeq" id="WP_128521035.1">
    <property type="nucleotide sequence ID" value="NZ_JAQYEM010000071.1"/>
</dbReference>
<feature type="transmembrane region" description="Helical" evidence="6">
    <location>
        <begin position="290"/>
        <end position="311"/>
    </location>
</feature>
<dbReference type="InterPro" id="IPR020846">
    <property type="entry name" value="MFS_dom"/>
</dbReference>
<feature type="transmembrane region" description="Helical" evidence="6">
    <location>
        <begin position="258"/>
        <end position="278"/>
    </location>
</feature>
<protein>
    <submittedName>
        <fullName evidence="8">MFS transporter</fullName>
    </submittedName>
</protein>
<dbReference type="PANTHER" id="PTHR23528:SF1">
    <property type="entry name" value="MAJOR FACILITATOR SUPERFAMILY (MFS) PROFILE DOMAIN-CONTAINING PROTEIN"/>
    <property type="match status" value="1"/>
</dbReference>
<feature type="transmembrane region" description="Helical" evidence="6">
    <location>
        <begin position="77"/>
        <end position="94"/>
    </location>
</feature>
<organism evidence="8 9">
    <name type="scientific">Absicoccus porci</name>
    <dbReference type="NCBI Taxonomy" id="2486576"/>
    <lineage>
        <taxon>Bacteria</taxon>
        <taxon>Bacillati</taxon>
        <taxon>Bacillota</taxon>
        <taxon>Erysipelotrichia</taxon>
        <taxon>Erysipelotrichales</taxon>
        <taxon>Erysipelotrichaceae</taxon>
        <taxon>Absicoccus</taxon>
    </lineage>
</organism>
<dbReference type="GO" id="GO:0022857">
    <property type="term" value="F:transmembrane transporter activity"/>
    <property type="evidence" value="ECO:0007669"/>
    <property type="project" value="InterPro"/>
</dbReference>
<evidence type="ECO:0000256" key="3">
    <source>
        <dbReference type="ARBA" id="ARBA00022692"/>
    </source>
</evidence>
<feature type="transmembrane region" description="Helical" evidence="6">
    <location>
        <begin position="100"/>
        <end position="118"/>
    </location>
</feature>
<feature type="transmembrane region" description="Helical" evidence="6">
    <location>
        <begin position="45"/>
        <end position="65"/>
    </location>
</feature>
<feature type="transmembrane region" description="Helical" evidence="6">
    <location>
        <begin position="317"/>
        <end position="334"/>
    </location>
</feature>
<keyword evidence="9" id="KW-1185">Reference proteome</keyword>
<dbReference type="SUPFAM" id="SSF103473">
    <property type="entry name" value="MFS general substrate transporter"/>
    <property type="match status" value="1"/>
</dbReference>
<feature type="transmembrane region" description="Helical" evidence="6">
    <location>
        <begin position="224"/>
        <end position="246"/>
    </location>
</feature>
<dbReference type="Proteomes" id="UP000276568">
    <property type="component" value="Unassembled WGS sequence"/>
</dbReference>
<keyword evidence="4 6" id="KW-1133">Transmembrane helix</keyword>
<comment type="subcellular location">
    <subcellularLocation>
        <location evidence="1">Cell membrane</location>
        <topology evidence="1">Multi-pass membrane protein</topology>
    </subcellularLocation>
</comment>
<dbReference type="AlphaFoldDB" id="A0A3N0HXF5"/>
<dbReference type="GO" id="GO:0005886">
    <property type="term" value="C:plasma membrane"/>
    <property type="evidence" value="ECO:0007669"/>
    <property type="project" value="UniProtKB-SubCell"/>
</dbReference>
<dbReference type="PANTHER" id="PTHR23528">
    <property type="match status" value="1"/>
</dbReference>
<evidence type="ECO:0000256" key="4">
    <source>
        <dbReference type="ARBA" id="ARBA00022989"/>
    </source>
</evidence>
<feature type="transmembrane region" description="Helical" evidence="6">
    <location>
        <begin position="139"/>
        <end position="159"/>
    </location>
</feature>
<evidence type="ECO:0000256" key="5">
    <source>
        <dbReference type="ARBA" id="ARBA00023136"/>
    </source>
</evidence>
<comment type="caution">
    <text evidence="8">The sequence shown here is derived from an EMBL/GenBank/DDBJ whole genome shotgun (WGS) entry which is preliminary data.</text>
</comment>
<name>A0A3N0HXF5_9FIRM</name>
<evidence type="ECO:0000313" key="9">
    <source>
        <dbReference type="Proteomes" id="UP000276568"/>
    </source>
</evidence>
<feature type="transmembrane region" description="Helical" evidence="6">
    <location>
        <begin position="380"/>
        <end position="398"/>
    </location>
</feature>